<reference evidence="9 10" key="1">
    <citation type="submission" date="2019-03" db="EMBL/GenBank/DDBJ databases">
        <title>Genomic Encyclopedia of Type Strains, Phase IV (KMG-IV): sequencing the most valuable type-strain genomes for metagenomic binning, comparative biology and taxonomic classification.</title>
        <authorList>
            <person name="Goeker M."/>
        </authorList>
    </citation>
    <scope>NUCLEOTIDE SEQUENCE [LARGE SCALE GENOMIC DNA]</scope>
    <source>
        <strain evidence="9 10">DSM 28697</strain>
    </source>
</reference>
<comment type="pathway">
    <text evidence="6">Carbohydrate degradation; 2-deoxy-D-ribose 1-phosphate degradation; D-glyceraldehyde 3-phosphate and acetaldehyde from 2-deoxy-alpha-D-ribose 1-phosphate: step 1/2.</text>
</comment>
<dbReference type="GO" id="GO:0006018">
    <property type="term" value="P:2-deoxyribose 1-phosphate catabolic process"/>
    <property type="evidence" value="ECO:0007669"/>
    <property type="project" value="UniProtKB-UniRule"/>
</dbReference>
<dbReference type="GO" id="GO:0043094">
    <property type="term" value="P:metabolic compound salvage"/>
    <property type="evidence" value="ECO:0007669"/>
    <property type="project" value="UniProtKB-UniRule"/>
</dbReference>
<keyword evidence="2 6" id="KW-0963">Cytoplasm</keyword>
<dbReference type="GO" id="GO:0005829">
    <property type="term" value="C:cytosol"/>
    <property type="evidence" value="ECO:0007669"/>
    <property type="project" value="TreeGrafter"/>
</dbReference>
<comment type="similarity">
    <text evidence="1 6">Belongs to the phosphopentomutase family.</text>
</comment>
<name>A0A4V3D5W2_9BACI</name>
<dbReference type="InterPro" id="IPR006124">
    <property type="entry name" value="Metalloenzyme"/>
</dbReference>
<evidence type="ECO:0000256" key="4">
    <source>
        <dbReference type="ARBA" id="ARBA00023211"/>
    </source>
</evidence>
<protein>
    <recommendedName>
        <fullName evidence="6 7">Phosphopentomutase</fullName>
        <ecNumber evidence="6 7">5.4.2.7</ecNumber>
    </recommendedName>
    <alternativeName>
        <fullName evidence="6">Phosphodeoxyribomutase</fullName>
    </alternativeName>
</protein>
<dbReference type="UniPathway" id="UPA00087">
    <property type="reaction ID" value="UER00173"/>
</dbReference>
<dbReference type="InterPro" id="IPR010045">
    <property type="entry name" value="DeoB"/>
</dbReference>
<comment type="caution">
    <text evidence="9">The sequence shown here is derived from an EMBL/GenBank/DDBJ whole genome shotgun (WGS) entry which is preliminary data.</text>
</comment>
<dbReference type="GO" id="GO:0000287">
    <property type="term" value="F:magnesium ion binding"/>
    <property type="evidence" value="ECO:0007669"/>
    <property type="project" value="UniProtKB-UniRule"/>
</dbReference>
<dbReference type="SUPFAM" id="SSF143856">
    <property type="entry name" value="DeoB insert domain-like"/>
    <property type="match status" value="1"/>
</dbReference>
<dbReference type="FunFam" id="3.30.70.1250:FF:000001">
    <property type="entry name" value="Phosphopentomutase"/>
    <property type="match status" value="1"/>
</dbReference>
<dbReference type="EMBL" id="SNYJ01000003">
    <property type="protein sequence ID" value="TDQ41607.1"/>
    <property type="molecule type" value="Genomic_DNA"/>
</dbReference>
<comment type="catalytic activity">
    <reaction evidence="6">
        <text>alpha-D-ribose 1-phosphate = D-ribose 5-phosphate</text>
        <dbReference type="Rhea" id="RHEA:18793"/>
        <dbReference type="ChEBI" id="CHEBI:57720"/>
        <dbReference type="ChEBI" id="CHEBI:78346"/>
        <dbReference type="EC" id="5.4.2.7"/>
    </reaction>
</comment>
<proteinExistence type="inferred from homology"/>
<dbReference type="SUPFAM" id="SSF53649">
    <property type="entry name" value="Alkaline phosphatase-like"/>
    <property type="match status" value="1"/>
</dbReference>
<dbReference type="NCBIfam" id="TIGR01696">
    <property type="entry name" value="deoB"/>
    <property type="match status" value="1"/>
</dbReference>
<organism evidence="9 10">
    <name type="scientific">Aureibacillus halotolerans</name>
    <dbReference type="NCBI Taxonomy" id="1508390"/>
    <lineage>
        <taxon>Bacteria</taxon>
        <taxon>Bacillati</taxon>
        <taxon>Bacillota</taxon>
        <taxon>Bacilli</taxon>
        <taxon>Bacillales</taxon>
        <taxon>Bacillaceae</taxon>
        <taxon>Aureibacillus</taxon>
    </lineage>
</organism>
<dbReference type="PIRSF" id="PIRSF001491">
    <property type="entry name" value="Ppentomutase"/>
    <property type="match status" value="1"/>
</dbReference>
<keyword evidence="10" id="KW-1185">Reference proteome</keyword>
<dbReference type="GO" id="GO:0030145">
    <property type="term" value="F:manganese ion binding"/>
    <property type="evidence" value="ECO:0007669"/>
    <property type="project" value="UniProtKB-UniRule"/>
</dbReference>
<evidence type="ECO:0000259" key="8">
    <source>
        <dbReference type="Pfam" id="PF01676"/>
    </source>
</evidence>
<dbReference type="Gene3D" id="3.30.70.1250">
    <property type="entry name" value="Phosphopentomutase"/>
    <property type="match status" value="1"/>
</dbReference>
<dbReference type="Pfam" id="PF01676">
    <property type="entry name" value="Metalloenzyme"/>
    <property type="match status" value="1"/>
</dbReference>
<evidence type="ECO:0000256" key="1">
    <source>
        <dbReference type="ARBA" id="ARBA00010373"/>
    </source>
</evidence>
<feature type="binding site" evidence="6">
    <location>
        <position position="331"/>
    </location>
    <ligand>
        <name>Mn(2+)</name>
        <dbReference type="ChEBI" id="CHEBI:29035"/>
        <label>1</label>
    </ligand>
</feature>
<evidence type="ECO:0000256" key="6">
    <source>
        <dbReference type="HAMAP-Rule" id="MF_00740"/>
    </source>
</evidence>
<comment type="cofactor">
    <cofactor evidence="6">
        <name>Mn(2+)</name>
        <dbReference type="ChEBI" id="CHEBI:29035"/>
    </cofactor>
    <text evidence="6">Binds 2 manganese ions.</text>
</comment>
<feature type="binding site" evidence="6">
    <location>
        <position position="289"/>
    </location>
    <ligand>
        <name>Mn(2+)</name>
        <dbReference type="ChEBI" id="CHEBI:29035"/>
        <label>2</label>
    </ligand>
</feature>
<gene>
    <name evidence="6" type="primary">deoB</name>
    <name evidence="9" type="ORF">EV213_103186</name>
</gene>
<dbReference type="PANTHER" id="PTHR21110">
    <property type="entry name" value="PHOSPHOPENTOMUTASE"/>
    <property type="match status" value="1"/>
</dbReference>
<dbReference type="NCBIfam" id="NF003766">
    <property type="entry name" value="PRK05362.1"/>
    <property type="match status" value="1"/>
</dbReference>
<dbReference type="CDD" id="cd16009">
    <property type="entry name" value="PPM"/>
    <property type="match status" value="1"/>
</dbReference>
<evidence type="ECO:0000256" key="7">
    <source>
        <dbReference type="NCBIfam" id="TIGR01696"/>
    </source>
</evidence>
<keyword evidence="5 6" id="KW-0413">Isomerase</keyword>
<comment type="catalytic activity">
    <reaction evidence="6">
        <text>2-deoxy-alpha-D-ribose 1-phosphate = 2-deoxy-D-ribose 5-phosphate</text>
        <dbReference type="Rhea" id="RHEA:27658"/>
        <dbReference type="ChEBI" id="CHEBI:57259"/>
        <dbReference type="ChEBI" id="CHEBI:62877"/>
        <dbReference type="EC" id="5.4.2.7"/>
    </reaction>
</comment>
<dbReference type="GO" id="GO:0009117">
    <property type="term" value="P:nucleotide metabolic process"/>
    <property type="evidence" value="ECO:0007669"/>
    <property type="project" value="UniProtKB-UniRule"/>
</dbReference>
<accession>A0A4V3D5W2</accession>
<keyword evidence="4 6" id="KW-0464">Manganese</keyword>
<evidence type="ECO:0000256" key="5">
    <source>
        <dbReference type="ARBA" id="ARBA00023235"/>
    </source>
</evidence>
<evidence type="ECO:0000256" key="3">
    <source>
        <dbReference type="ARBA" id="ARBA00022723"/>
    </source>
</evidence>
<keyword evidence="3 6" id="KW-0479">Metal-binding</keyword>
<dbReference type="Gene3D" id="3.40.720.10">
    <property type="entry name" value="Alkaline Phosphatase, subunit A"/>
    <property type="match status" value="1"/>
</dbReference>
<feature type="binding site" evidence="6">
    <location>
        <position position="330"/>
    </location>
    <ligand>
        <name>Mn(2+)</name>
        <dbReference type="ChEBI" id="CHEBI:29035"/>
        <label>1</label>
    </ligand>
</feature>
<dbReference type="RefSeq" id="WP_133579468.1">
    <property type="nucleotide sequence ID" value="NZ_SNYJ01000003.1"/>
</dbReference>
<evidence type="ECO:0000313" key="10">
    <source>
        <dbReference type="Proteomes" id="UP000295632"/>
    </source>
</evidence>
<dbReference type="Proteomes" id="UP000295632">
    <property type="component" value="Unassembled WGS sequence"/>
</dbReference>
<sequence>MNQLFQRAVVVVLDSVGIGAADDAKEFGDLGAHTLGHLADVTSDGLHVPALEAMGLGHLAELNGVAKVDEPSAFHTIMKPVANGKDTMTGHWELMGVVVDEPFQTYPDGFPEEVIKRIEQESGRRVIGNVPASGTEIIKQFGPQQLKDGSLIVYTSADSVLQIAAHEEVIPLEELYEICERIRSWTKEPPHLVGRIIARPYRGKSGQFTRTSNRRDYALKPYGPTTLTTLKEHSLAVIGIGKIADIYDGEGITESIKTKSNDDGVDQLLTVLKREPEQGLVFVNLVDFDALYGHRRDPKGYKEALEAFDKRLPEITAALNESDVLIITADHGNDPTATGTDHTRENVPLLLYSPRWKEGKALPERQSFCDLGAFISENFQVPKGKHGTSFFGELGESNDG</sequence>
<feature type="binding site" evidence="6">
    <location>
        <position position="342"/>
    </location>
    <ligand>
        <name>Mn(2+)</name>
        <dbReference type="ChEBI" id="CHEBI:29035"/>
        <label>2</label>
    </ligand>
</feature>
<dbReference type="GO" id="GO:0006015">
    <property type="term" value="P:5-phosphoribose 1-diphosphate biosynthetic process"/>
    <property type="evidence" value="ECO:0007669"/>
    <property type="project" value="UniProtKB-UniPathway"/>
</dbReference>
<dbReference type="OrthoDB" id="9769930at2"/>
<feature type="domain" description="Metalloenzyme" evidence="8">
    <location>
        <begin position="7"/>
        <end position="382"/>
    </location>
</feature>
<comment type="function">
    <text evidence="6">Isomerase that catalyzes the conversion of deoxy-ribose 1-phosphate (dRib-1-P) and ribose 1-phosphate (Rib-1-P) to deoxy-ribose 5-phosphate (dRib-5-P) and ribose 5-phosphate (Rib-5-P), respectively.</text>
</comment>
<dbReference type="EC" id="5.4.2.7" evidence="6 7"/>
<dbReference type="InterPro" id="IPR017850">
    <property type="entry name" value="Alkaline_phosphatase_core_sf"/>
</dbReference>
<evidence type="ECO:0000256" key="2">
    <source>
        <dbReference type="ARBA" id="ARBA00022490"/>
    </source>
</evidence>
<feature type="binding site" evidence="6">
    <location>
        <position position="294"/>
    </location>
    <ligand>
        <name>Mn(2+)</name>
        <dbReference type="ChEBI" id="CHEBI:29035"/>
        <label>2</label>
    </ligand>
</feature>
<dbReference type="PANTHER" id="PTHR21110:SF0">
    <property type="entry name" value="PHOSPHOPENTOMUTASE"/>
    <property type="match status" value="1"/>
</dbReference>
<dbReference type="InterPro" id="IPR024052">
    <property type="entry name" value="Phosphopentomutase_DeoB_cap_sf"/>
</dbReference>
<evidence type="ECO:0000313" key="9">
    <source>
        <dbReference type="EMBL" id="TDQ41607.1"/>
    </source>
</evidence>
<dbReference type="AlphaFoldDB" id="A0A4V3D5W2"/>
<dbReference type="GO" id="GO:0008973">
    <property type="term" value="F:phosphopentomutase activity"/>
    <property type="evidence" value="ECO:0007669"/>
    <property type="project" value="UniProtKB-UniRule"/>
</dbReference>
<comment type="subcellular location">
    <subcellularLocation>
        <location evidence="6">Cytoplasm</location>
    </subcellularLocation>
</comment>
<feature type="binding site" evidence="6">
    <location>
        <position position="14"/>
    </location>
    <ligand>
        <name>Mn(2+)</name>
        <dbReference type="ChEBI" id="CHEBI:29035"/>
        <label>1</label>
    </ligand>
</feature>
<dbReference type="HAMAP" id="MF_00740">
    <property type="entry name" value="Phosphopentomut"/>
    <property type="match status" value="1"/>
</dbReference>